<proteinExistence type="predicted"/>
<evidence type="ECO:0000313" key="2">
    <source>
        <dbReference type="EMBL" id="KAK8028660.1"/>
    </source>
</evidence>
<gene>
    <name evidence="2" type="ORF">PG991_005716</name>
</gene>
<feature type="chain" id="PRO_5046812198" evidence="1">
    <location>
        <begin position="19"/>
        <end position="194"/>
    </location>
</feature>
<organism evidence="2 3">
    <name type="scientific">Apiospora marii</name>
    <dbReference type="NCBI Taxonomy" id="335849"/>
    <lineage>
        <taxon>Eukaryota</taxon>
        <taxon>Fungi</taxon>
        <taxon>Dikarya</taxon>
        <taxon>Ascomycota</taxon>
        <taxon>Pezizomycotina</taxon>
        <taxon>Sordariomycetes</taxon>
        <taxon>Xylariomycetidae</taxon>
        <taxon>Amphisphaeriales</taxon>
        <taxon>Apiosporaceae</taxon>
        <taxon>Apiospora</taxon>
    </lineage>
</organism>
<protein>
    <submittedName>
        <fullName evidence="2">Uncharacterized protein</fullName>
    </submittedName>
</protein>
<evidence type="ECO:0000313" key="3">
    <source>
        <dbReference type="Proteomes" id="UP001396898"/>
    </source>
</evidence>
<reference evidence="2 3" key="1">
    <citation type="submission" date="2023-01" db="EMBL/GenBank/DDBJ databases">
        <title>Analysis of 21 Apiospora genomes using comparative genomics revels a genus with tremendous synthesis potential of carbohydrate active enzymes and secondary metabolites.</title>
        <authorList>
            <person name="Sorensen T."/>
        </authorList>
    </citation>
    <scope>NUCLEOTIDE SEQUENCE [LARGE SCALE GENOMIC DNA]</scope>
    <source>
        <strain evidence="2 3">CBS 20057</strain>
    </source>
</reference>
<sequence length="194" mass="21479">MHAIFAFIFFLLGLGANAVTFNDVTKSIPDGGYMVDMHTFQNGVLNVTDLDGNMVKGSPFVIDPIPAPGVAIHDSNPDSIRTRDQWGCTGNDVLDEGFWSDAGNKMGRWCDAGKKMQGHSIRWWQTDEDLAYMCNYAGSQNCSWDEYFNYMKFIADKCGYLAPGWFLQGSGNKSYGRGVKGGQSDPMTVCYNMS</sequence>
<accession>A0ABR1SA16</accession>
<dbReference type="Proteomes" id="UP001396898">
    <property type="component" value="Unassembled WGS sequence"/>
</dbReference>
<name>A0ABR1SA16_9PEZI</name>
<feature type="signal peptide" evidence="1">
    <location>
        <begin position="1"/>
        <end position="18"/>
    </location>
</feature>
<keyword evidence="1" id="KW-0732">Signal</keyword>
<comment type="caution">
    <text evidence="2">The sequence shown here is derived from an EMBL/GenBank/DDBJ whole genome shotgun (WGS) entry which is preliminary data.</text>
</comment>
<keyword evidence="3" id="KW-1185">Reference proteome</keyword>
<evidence type="ECO:0000256" key="1">
    <source>
        <dbReference type="SAM" id="SignalP"/>
    </source>
</evidence>
<dbReference type="EMBL" id="JAQQWI010000007">
    <property type="protein sequence ID" value="KAK8028660.1"/>
    <property type="molecule type" value="Genomic_DNA"/>
</dbReference>